<gene>
    <name evidence="1" type="ORF">CTEN210_13223</name>
</gene>
<accession>A0AAD3HAK5</accession>
<proteinExistence type="predicted"/>
<name>A0AAD3HAK5_9STRA</name>
<dbReference type="Proteomes" id="UP001054902">
    <property type="component" value="Unassembled WGS sequence"/>
</dbReference>
<protein>
    <recommendedName>
        <fullName evidence="3">DUF1501 domain-containing protein</fullName>
    </recommendedName>
</protein>
<keyword evidence="2" id="KW-1185">Reference proteome</keyword>
<dbReference type="EMBL" id="BLLK01000056">
    <property type="protein sequence ID" value="GFH56747.1"/>
    <property type="molecule type" value="Genomic_DNA"/>
</dbReference>
<dbReference type="PANTHER" id="PTHR43737:SF1">
    <property type="entry name" value="DUF1501 DOMAIN-CONTAINING PROTEIN"/>
    <property type="match status" value="1"/>
</dbReference>
<dbReference type="Pfam" id="PF07394">
    <property type="entry name" value="DUF1501"/>
    <property type="match status" value="1"/>
</dbReference>
<dbReference type="InterPro" id="IPR010869">
    <property type="entry name" value="DUF1501"/>
</dbReference>
<sequence length="1508" mass="167667">MKMTALPTELTPPPSYQDLTSISCTSGLCTLEVHSLPPYDDGHFVLMSFTNTAANGNKEKVSRFFQKTTFGPTMAMIDSWNYDQEISQGMSNWLEKQMDETQTTPTSHRAYFRKNLDRAAVFEGGSANGVKRFNDHFHGYHPCDQYARWREYSFTVDDFYMDVQVTSFGGQYLLTVGGIPRTLLATWQTDYGHPLSLGQYKICWHPEERVHGVLKVTVNNRCTGVHGGNPRVNLPASLYNSYSNIRVVNLPDRSNFGMINPILSSSYHIEHKFGEALYLKNAVSNLQCFEILRDGKYHGILGNISGGGQAYYAGNIKFHENSLETPMINGGGEMMEGSTKICPVPSTSFLNLRSSCYLSNAPNACSSAYKKDRHGDYVLVCGSPNEVANDPLAQNTFAPLGDVRTPTPNQKRNVWAAIAMQSSDQLRQRVAWALSQILVITPNQIADIGYSEIYLNFFDIFTRHAFGNYFDILKEVSYSPMMAEMLSYVDSKSSSYVYETTGANLKPDENYAREVMQLFSLGVNMLNLDGTYRRDENSDLIATYDNDDIQNFARAWTGFTRVEARSNYEALETEWLNRMDPMKVVADWRDPFPKMDLKLLGSSARPELHDQTSSINFHALKVTILAETSNLKTVLSNLQAIVTLDSDIECFGEECHLEDVRLLQVQQNPPIYYEYQRPECVELAFFSSSKKIATKYNAGSKQRSMCANIHLRHFDACCQQPLLSNPYATSFCNFHFERSTYMTASDRCQEKSISGSLCNWSGIDTWSNTCNNFYEEEGFFWTNQDCKVKVKVNEDGLVAMIHEPVNSNSYITDPRVDQGNPNFFKVPWKNGDYPNASNSCANNACSMVEGHCICSISTNESVVFSSLPTLDEILAKLFIGSVDPRRLEGYSLTSNTDAVEVWQKDSNGYSASSILINSKIWAIQPRYVEAVANAFKTGTFNFSGKIFGDGKYGNLSSTIAVIILDREATTAVLDADPFSGALFEPLIKVIAFMRAMEFESRAEAGKEIHFDGLQSKIGQESHSSPGVFSFFLPEYQAAGKIKASTLVSPEAQVLSGPKIINLMNGLISLVDLGFNECYGGFAQPIFGRCASVGPNFNGHNMGRLTFSPSNPNDASQVVDELSLLLTGGRLSQDLRSIIANAYSSLNHIDGLRLAQKLILSTPEFHSNNVIDTKAEVSPDSQFPQPSSDRYKAVIFLKIDGGMDSWNLLIPHSGCSGRNSYHHYASVRGGLSYPQQDLHPIEATNQICTKFGIHPHLSHLQTLYNEEDLVFVSNIGVEKMDINKERPGTGIGGRMVDTLIKKGIVAGTVSVYGIAEALVSELTSLFVADPFDYQLFNPMSWAQPLWETLKHLNKYTRIGSGLFGETWSTRVLQSLSENDLLYNAITSTTTSANFPEDEIGTQLGTIAKLIKSKDVRGVSRDIFYARHGSYDTHGNTKSTFNLLNTQLNNALKAFTSEMKDQNVWADITIVGVSEFGRTLTMNSAAGSDHAWGSNAFIIGGEVNGKRILG</sequence>
<evidence type="ECO:0000313" key="1">
    <source>
        <dbReference type="EMBL" id="GFH56747.1"/>
    </source>
</evidence>
<organism evidence="1 2">
    <name type="scientific">Chaetoceros tenuissimus</name>
    <dbReference type="NCBI Taxonomy" id="426638"/>
    <lineage>
        <taxon>Eukaryota</taxon>
        <taxon>Sar</taxon>
        <taxon>Stramenopiles</taxon>
        <taxon>Ochrophyta</taxon>
        <taxon>Bacillariophyta</taxon>
        <taxon>Coscinodiscophyceae</taxon>
        <taxon>Chaetocerotophycidae</taxon>
        <taxon>Chaetocerotales</taxon>
        <taxon>Chaetocerotaceae</taxon>
        <taxon>Chaetoceros</taxon>
    </lineage>
</organism>
<dbReference type="InterPro" id="IPR014917">
    <property type="entry name" value="DUF1800"/>
</dbReference>
<dbReference type="Pfam" id="PF08811">
    <property type="entry name" value="DUF1800"/>
    <property type="match status" value="1"/>
</dbReference>
<dbReference type="PANTHER" id="PTHR43737">
    <property type="entry name" value="BLL7424 PROTEIN"/>
    <property type="match status" value="1"/>
</dbReference>
<comment type="caution">
    <text evidence="1">The sequence shown here is derived from an EMBL/GenBank/DDBJ whole genome shotgun (WGS) entry which is preliminary data.</text>
</comment>
<evidence type="ECO:0000313" key="2">
    <source>
        <dbReference type="Proteomes" id="UP001054902"/>
    </source>
</evidence>
<evidence type="ECO:0008006" key="3">
    <source>
        <dbReference type="Google" id="ProtNLM"/>
    </source>
</evidence>
<reference evidence="1 2" key="1">
    <citation type="journal article" date="2021" name="Sci. Rep.">
        <title>The genome of the diatom Chaetoceros tenuissimus carries an ancient integrated fragment of an extant virus.</title>
        <authorList>
            <person name="Hongo Y."/>
            <person name="Kimura K."/>
            <person name="Takaki Y."/>
            <person name="Yoshida Y."/>
            <person name="Baba S."/>
            <person name="Kobayashi G."/>
            <person name="Nagasaki K."/>
            <person name="Hano T."/>
            <person name="Tomaru Y."/>
        </authorList>
    </citation>
    <scope>NUCLEOTIDE SEQUENCE [LARGE SCALE GENOMIC DNA]</scope>
    <source>
        <strain evidence="1 2">NIES-3715</strain>
    </source>
</reference>